<comment type="pathway">
    <text evidence="1 8">Amine and polyamine biosynthesis; ectoine biosynthesis; L-ectoine from L-aspartate 4-semialdehyde: step 2/3.</text>
</comment>
<dbReference type="Proteomes" id="UP000199379">
    <property type="component" value="Unassembled WGS sequence"/>
</dbReference>
<dbReference type="CDD" id="cd04301">
    <property type="entry name" value="NAT_SF"/>
    <property type="match status" value="1"/>
</dbReference>
<dbReference type="PROSITE" id="PS51186">
    <property type="entry name" value="GNAT"/>
    <property type="match status" value="1"/>
</dbReference>
<dbReference type="EMBL" id="FNYD01000001">
    <property type="protein sequence ID" value="SEI52770.1"/>
    <property type="molecule type" value="Genomic_DNA"/>
</dbReference>
<evidence type="ECO:0000256" key="2">
    <source>
        <dbReference type="ARBA" id="ARBA00010712"/>
    </source>
</evidence>
<organism evidence="10 11">
    <name type="scientific">Cribrihabitans marinus</name>
    <dbReference type="NCBI Taxonomy" id="1227549"/>
    <lineage>
        <taxon>Bacteria</taxon>
        <taxon>Pseudomonadati</taxon>
        <taxon>Pseudomonadota</taxon>
        <taxon>Alphaproteobacteria</taxon>
        <taxon>Rhodobacterales</taxon>
        <taxon>Paracoccaceae</taxon>
        <taxon>Cribrihabitans</taxon>
    </lineage>
</organism>
<reference evidence="10 11" key="1">
    <citation type="submission" date="2016-10" db="EMBL/GenBank/DDBJ databases">
        <authorList>
            <person name="de Groot N.N."/>
        </authorList>
    </citation>
    <scope>NUCLEOTIDE SEQUENCE [LARGE SCALE GENOMIC DNA]</scope>
    <source>
        <strain evidence="10 11">DSM 29340</strain>
    </source>
</reference>
<evidence type="ECO:0000256" key="3">
    <source>
        <dbReference type="ARBA" id="ARBA00012355"/>
    </source>
</evidence>
<comment type="function">
    <text evidence="8">Catalyzes the acetylation of L-2,4-diaminobutyrate (DABA) to gamma-N-acetyl-alpha,gamma-diaminobutyric acid (ADABA) with acetyl coenzyme A.</text>
</comment>
<evidence type="ECO:0000256" key="8">
    <source>
        <dbReference type="RuleBase" id="RU365045"/>
    </source>
</evidence>
<name>A0A1H6RLV7_9RHOB</name>
<dbReference type="InterPro" id="IPR012772">
    <property type="entry name" value="Ectoine_EctA"/>
</dbReference>
<feature type="domain" description="N-acetyltransferase" evidence="9">
    <location>
        <begin position="13"/>
        <end position="161"/>
    </location>
</feature>
<dbReference type="RefSeq" id="WP_092362090.1">
    <property type="nucleotide sequence ID" value="NZ_BMGV01000001.1"/>
</dbReference>
<dbReference type="Pfam" id="PF00583">
    <property type="entry name" value="Acetyltransf_1"/>
    <property type="match status" value="1"/>
</dbReference>
<proteinExistence type="inferred from homology"/>
<dbReference type="EC" id="2.3.1.178" evidence="3 8"/>
<evidence type="ECO:0000259" key="9">
    <source>
        <dbReference type="PROSITE" id="PS51186"/>
    </source>
</evidence>
<dbReference type="STRING" id="1227549.SAMN05444007_101459"/>
<dbReference type="GO" id="GO:0019491">
    <property type="term" value="P:ectoine biosynthetic process"/>
    <property type="evidence" value="ECO:0007669"/>
    <property type="project" value="UniProtKB-UniPathway"/>
</dbReference>
<accession>A0A1H6RLV7</accession>
<dbReference type="OrthoDB" id="2436196at2"/>
<dbReference type="Gene3D" id="3.40.630.30">
    <property type="match status" value="1"/>
</dbReference>
<dbReference type="InterPro" id="IPR000182">
    <property type="entry name" value="GNAT_dom"/>
</dbReference>
<evidence type="ECO:0000313" key="10">
    <source>
        <dbReference type="EMBL" id="SEI52770.1"/>
    </source>
</evidence>
<dbReference type="UniPathway" id="UPA00067">
    <property type="reaction ID" value="UER00122"/>
</dbReference>
<keyword evidence="5 8" id="KW-0808">Transferase</keyword>
<dbReference type="NCBIfam" id="TIGR02406">
    <property type="entry name" value="ectoine_EctA"/>
    <property type="match status" value="1"/>
</dbReference>
<evidence type="ECO:0000313" key="11">
    <source>
        <dbReference type="Proteomes" id="UP000199379"/>
    </source>
</evidence>
<evidence type="ECO:0000256" key="7">
    <source>
        <dbReference type="ARBA" id="ARBA00048924"/>
    </source>
</evidence>
<dbReference type="GO" id="GO:0033816">
    <property type="term" value="F:diaminobutyrate acetyltransferase activity"/>
    <property type="evidence" value="ECO:0007669"/>
    <property type="project" value="UniProtKB-EC"/>
</dbReference>
<keyword evidence="6 8" id="KW-0012">Acyltransferase</keyword>
<evidence type="ECO:0000256" key="5">
    <source>
        <dbReference type="ARBA" id="ARBA00022679"/>
    </source>
</evidence>
<keyword evidence="11" id="KW-1185">Reference proteome</keyword>
<protein>
    <recommendedName>
        <fullName evidence="4 8">L-2,4-diaminobutyric acid acetyltransferase</fullName>
        <shortName evidence="8">DABA acetyltransferase</shortName>
        <ecNumber evidence="3 8">2.3.1.178</ecNumber>
    </recommendedName>
</protein>
<sequence length="176" mass="20183">MQHALELFRKPFPVLRKPDAKDGADIWELVRECKPLDENSMYCNLVQCDHFRDTCVLAELNGKTAGWVSAYVIPDDPETVFVWQVAVSEDARGTGLGSLMLRELVSRDECADVTRMQTTITSNNDASWSLFRRFARSQRTKLDVQPYYTQALHFRDRHETENMVTIKLAAEARRAA</sequence>
<comment type="catalytic activity">
    <reaction evidence="7 8">
        <text>L-2,4-diaminobutanoate + acetyl-CoA = (2S)-4-acetamido-2-aminobutanoate + CoA + H(+)</text>
        <dbReference type="Rhea" id="RHEA:16901"/>
        <dbReference type="ChEBI" id="CHEBI:15378"/>
        <dbReference type="ChEBI" id="CHEBI:57287"/>
        <dbReference type="ChEBI" id="CHEBI:57288"/>
        <dbReference type="ChEBI" id="CHEBI:58761"/>
        <dbReference type="ChEBI" id="CHEBI:58929"/>
        <dbReference type="EC" id="2.3.1.178"/>
    </reaction>
</comment>
<gene>
    <name evidence="8" type="primary">ectA</name>
    <name evidence="10" type="ORF">SAMN05444007_101459</name>
</gene>
<dbReference type="AlphaFoldDB" id="A0A1H6RLV7"/>
<evidence type="ECO:0000256" key="4">
    <source>
        <dbReference type="ARBA" id="ARBA00017935"/>
    </source>
</evidence>
<dbReference type="SUPFAM" id="SSF55729">
    <property type="entry name" value="Acyl-CoA N-acyltransferases (Nat)"/>
    <property type="match status" value="1"/>
</dbReference>
<comment type="similarity">
    <text evidence="2 8">Belongs to the acetyltransferase family. EctA subfamily.</text>
</comment>
<evidence type="ECO:0000256" key="6">
    <source>
        <dbReference type="ARBA" id="ARBA00023315"/>
    </source>
</evidence>
<evidence type="ECO:0000256" key="1">
    <source>
        <dbReference type="ARBA" id="ARBA00004978"/>
    </source>
</evidence>
<dbReference type="InterPro" id="IPR016181">
    <property type="entry name" value="Acyl_CoA_acyltransferase"/>
</dbReference>